<evidence type="ECO:0000256" key="1">
    <source>
        <dbReference type="ARBA" id="ARBA00004141"/>
    </source>
</evidence>
<dbReference type="Proteomes" id="UP000231450">
    <property type="component" value="Unassembled WGS sequence"/>
</dbReference>
<reference evidence="8" key="1">
    <citation type="submission" date="2017-09" db="EMBL/GenBank/DDBJ databases">
        <title>Depth-based differentiation of microbial function through sediment-hosted aquifers and enrichment of novel symbionts in the deep terrestrial subsurface.</title>
        <authorList>
            <person name="Probst A.J."/>
            <person name="Ladd B."/>
            <person name="Jarett J.K."/>
            <person name="Geller-Mcgrath D.E."/>
            <person name="Sieber C.M.K."/>
            <person name="Emerson J.B."/>
            <person name="Anantharaman K."/>
            <person name="Thomas B.C."/>
            <person name="Malmstrom R."/>
            <person name="Stieglmeier M."/>
            <person name="Klingl A."/>
            <person name="Woyke T."/>
            <person name="Ryan C.M."/>
            <person name="Banfield J.F."/>
        </authorList>
    </citation>
    <scope>NUCLEOTIDE SEQUENCE [LARGE SCALE GENOMIC DNA]</scope>
</reference>
<feature type="transmembrane region" description="Helical" evidence="5">
    <location>
        <begin position="346"/>
        <end position="370"/>
    </location>
</feature>
<dbReference type="GO" id="GO:0016020">
    <property type="term" value="C:membrane"/>
    <property type="evidence" value="ECO:0007669"/>
    <property type="project" value="UniProtKB-SubCell"/>
</dbReference>
<accession>A0A2M8KEF7</accession>
<feature type="transmembrane region" description="Helical" evidence="5">
    <location>
        <begin position="150"/>
        <end position="170"/>
    </location>
</feature>
<name>A0A2M8KEF7_9BACT</name>
<organism evidence="7 8">
    <name type="scientific">Candidatus Portnoybacteria bacterium CG10_big_fil_rev_8_21_14_0_10_36_7</name>
    <dbReference type="NCBI Taxonomy" id="1974812"/>
    <lineage>
        <taxon>Bacteria</taxon>
        <taxon>Candidatus Portnoyibacteriota</taxon>
    </lineage>
</organism>
<feature type="transmembrane region" description="Helical" evidence="5">
    <location>
        <begin position="411"/>
        <end position="429"/>
    </location>
</feature>
<feature type="transmembrane region" description="Helical" evidence="5">
    <location>
        <begin position="190"/>
        <end position="208"/>
    </location>
</feature>
<sequence>MLRKNQIAKRESHTDFMFNIFLVIFLLATFCLAIKKEYWAVVLIPLFLPLYFLRLTIINIPTTALELVIYFIFAGWLVGRYRANNIKSIVWFEIFFWPIIIILLGVMLSIIVSKDTRVGLGILKGWFIDPLVVYLLIINIVKLKGQVSKIYIAWFVSGVVVSVIALFYLLTGYLTFDGRLSAYYSSPNQLGMYLVPALLAGFVLLNRNLFKYNKILSCGIVGGFLAIVISLYYTFSYGAWLGLLFGLWGFLWYQFKEHRNKIIVILVVVALLILGTQLVSEKMQNLMKYSRSSLESRLIIYRSALKIGQDHWLLGIGPGMFQRSYLEYQKLYPPYLEWSSPQPHNIFLAFWLQSGLVGLVGFVWLLRLFINGVVAYIKKNQYRKLVLINLSIMIYFLVHGMTDTTYWNNDLAIMFWIIIALNYTVAHLGD</sequence>
<evidence type="ECO:0000256" key="3">
    <source>
        <dbReference type="ARBA" id="ARBA00022989"/>
    </source>
</evidence>
<feature type="transmembrane region" description="Helical" evidence="5">
    <location>
        <begin position="215"/>
        <end position="233"/>
    </location>
</feature>
<comment type="caution">
    <text evidence="7">The sequence shown here is derived from an EMBL/GenBank/DDBJ whole genome shotgun (WGS) entry which is preliminary data.</text>
</comment>
<keyword evidence="3 5" id="KW-1133">Transmembrane helix</keyword>
<dbReference type="PANTHER" id="PTHR37422:SF17">
    <property type="entry name" value="O-ANTIGEN LIGASE"/>
    <property type="match status" value="1"/>
</dbReference>
<evidence type="ECO:0000259" key="6">
    <source>
        <dbReference type="Pfam" id="PF04932"/>
    </source>
</evidence>
<feature type="domain" description="O-antigen ligase-related" evidence="6">
    <location>
        <begin position="224"/>
        <end position="363"/>
    </location>
</feature>
<feature type="transmembrane region" description="Helical" evidence="5">
    <location>
        <begin position="16"/>
        <end position="35"/>
    </location>
</feature>
<feature type="transmembrane region" description="Helical" evidence="5">
    <location>
        <begin position="55"/>
        <end position="78"/>
    </location>
</feature>
<evidence type="ECO:0000313" key="7">
    <source>
        <dbReference type="EMBL" id="PJE58298.1"/>
    </source>
</evidence>
<dbReference type="PANTHER" id="PTHR37422">
    <property type="entry name" value="TEICHURONIC ACID BIOSYNTHESIS PROTEIN TUAE"/>
    <property type="match status" value="1"/>
</dbReference>
<dbReference type="EMBL" id="PFDW01000032">
    <property type="protein sequence ID" value="PJE58298.1"/>
    <property type="molecule type" value="Genomic_DNA"/>
</dbReference>
<dbReference type="Pfam" id="PF04932">
    <property type="entry name" value="Wzy_C"/>
    <property type="match status" value="1"/>
</dbReference>
<protein>
    <recommendedName>
        <fullName evidence="6">O-antigen ligase-related domain-containing protein</fullName>
    </recommendedName>
</protein>
<comment type="subcellular location">
    <subcellularLocation>
        <location evidence="1">Membrane</location>
        <topology evidence="1">Multi-pass membrane protein</topology>
    </subcellularLocation>
</comment>
<keyword evidence="2 5" id="KW-0812">Transmembrane</keyword>
<evidence type="ECO:0000256" key="5">
    <source>
        <dbReference type="SAM" id="Phobius"/>
    </source>
</evidence>
<dbReference type="InterPro" id="IPR051533">
    <property type="entry name" value="WaaL-like"/>
</dbReference>
<proteinExistence type="predicted"/>
<feature type="transmembrane region" description="Helical" evidence="5">
    <location>
        <begin position="262"/>
        <end position="280"/>
    </location>
</feature>
<gene>
    <name evidence="7" type="ORF">COU81_01420</name>
</gene>
<feature type="transmembrane region" description="Helical" evidence="5">
    <location>
        <begin position="118"/>
        <end position="138"/>
    </location>
</feature>
<dbReference type="AlphaFoldDB" id="A0A2M8KEF7"/>
<feature type="transmembrane region" description="Helical" evidence="5">
    <location>
        <begin position="90"/>
        <end position="112"/>
    </location>
</feature>
<evidence type="ECO:0000313" key="8">
    <source>
        <dbReference type="Proteomes" id="UP000231450"/>
    </source>
</evidence>
<feature type="transmembrane region" description="Helical" evidence="5">
    <location>
        <begin position="239"/>
        <end position="255"/>
    </location>
</feature>
<evidence type="ECO:0000256" key="4">
    <source>
        <dbReference type="ARBA" id="ARBA00023136"/>
    </source>
</evidence>
<keyword evidence="4 5" id="KW-0472">Membrane</keyword>
<dbReference type="InterPro" id="IPR007016">
    <property type="entry name" value="O-antigen_ligase-rel_domated"/>
</dbReference>
<feature type="transmembrane region" description="Helical" evidence="5">
    <location>
        <begin position="382"/>
        <end position="399"/>
    </location>
</feature>
<evidence type="ECO:0000256" key="2">
    <source>
        <dbReference type="ARBA" id="ARBA00022692"/>
    </source>
</evidence>